<evidence type="ECO:0000313" key="1">
    <source>
        <dbReference type="EMBL" id="KAF2009668.1"/>
    </source>
</evidence>
<sequence length="169" mass="19125">MEEGRILEYFCPFLKGEDIILDCALWCQEGLSSAHVRDIRLTFINEGYEVVGVIRLSNKWIVIVFTCPEEAKRAAAACNGAKRWKTTSSDNPISLDKKDTAKVPDFENCMRRHKYNVGETTESSCENMNKGCLQGGRDVPKKYKDATYNRAFFTRGVHSSINAKPEGYL</sequence>
<protein>
    <submittedName>
        <fullName evidence="1">Uncharacterized protein</fullName>
    </submittedName>
</protein>
<accession>A0A6A5X9L8</accession>
<dbReference type="RefSeq" id="XP_033378007.1">
    <property type="nucleotide sequence ID" value="XM_033526260.1"/>
</dbReference>
<proteinExistence type="predicted"/>
<reference evidence="1" key="1">
    <citation type="journal article" date="2020" name="Stud. Mycol.">
        <title>101 Dothideomycetes genomes: a test case for predicting lifestyles and emergence of pathogens.</title>
        <authorList>
            <person name="Haridas S."/>
            <person name="Albert R."/>
            <person name="Binder M."/>
            <person name="Bloem J."/>
            <person name="Labutti K."/>
            <person name="Salamov A."/>
            <person name="Andreopoulos B."/>
            <person name="Baker S."/>
            <person name="Barry K."/>
            <person name="Bills G."/>
            <person name="Bluhm B."/>
            <person name="Cannon C."/>
            <person name="Castanera R."/>
            <person name="Culley D."/>
            <person name="Daum C."/>
            <person name="Ezra D."/>
            <person name="Gonzalez J."/>
            <person name="Henrissat B."/>
            <person name="Kuo A."/>
            <person name="Liang C."/>
            <person name="Lipzen A."/>
            <person name="Lutzoni F."/>
            <person name="Magnuson J."/>
            <person name="Mondo S."/>
            <person name="Nolan M."/>
            <person name="Ohm R."/>
            <person name="Pangilinan J."/>
            <person name="Park H.-J."/>
            <person name="Ramirez L."/>
            <person name="Alfaro M."/>
            <person name="Sun H."/>
            <person name="Tritt A."/>
            <person name="Yoshinaga Y."/>
            <person name="Zwiers L.-H."/>
            <person name="Turgeon B."/>
            <person name="Goodwin S."/>
            <person name="Spatafora J."/>
            <person name="Crous P."/>
            <person name="Grigoriev I."/>
        </authorList>
    </citation>
    <scope>NUCLEOTIDE SEQUENCE</scope>
    <source>
        <strain evidence="1">CBS 175.79</strain>
    </source>
</reference>
<dbReference type="AlphaFoldDB" id="A0A6A5X9L8"/>
<gene>
    <name evidence="1" type="ORF">BU24DRAFT_414974</name>
</gene>
<dbReference type="EMBL" id="ML978078">
    <property type="protein sequence ID" value="KAF2009668.1"/>
    <property type="molecule type" value="Genomic_DNA"/>
</dbReference>
<dbReference type="GeneID" id="54283657"/>
<name>A0A6A5X9L8_9PLEO</name>
<organism evidence="1 2">
    <name type="scientific">Aaosphaeria arxii CBS 175.79</name>
    <dbReference type="NCBI Taxonomy" id="1450172"/>
    <lineage>
        <taxon>Eukaryota</taxon>
        <taxon>Fungi</taxon>
        <taxon>Dikarya</taxon>
        <taxon>Ascomycota</taxon>
        <taxon>Pezizomycotina</taxon>
        <taxon>Dothideomycetes</taxon>
        <taxon>Pleosporomycetidae</taxon>
        <taxon>Pleosporales</taxon>
        <taxon>Pleosporales incertae sedis</taxon>
        <taxon>Aaosphaeria</taxon>
    </lineage>
</organism>
<keyword evidence="2" id="KW-1185">Reference proteome</keyword>
<evidence type="ECO:0000313" key="2">
    <source>
        <dbReference type="Proteomes" id="UP000799778"/>
    </source>
</evidence>
<dbReference type="Proteomes" id="UP000799778">
    <property type="component" value="Unassembled WGS sequence"/>
</dbReference>